<keyword evidence="6" id="KW-1185">Reference proteome</keyword>
<comment type="similarity">
    <text evidence="1">Belongs to the ATP-dependent AMP-binding enzyme family.</text>
</comment>
<evidence type="ECO:0000313" key="5">
    <source>
        <dbReference type="EMBL" id="CAG8446414.1"/>
    </source>
</evidence>
<evidence type="ECO:0000313" key="6">
    <source>
        <dbReference type="Proteomes" id="UP000789342"/>
    </source>
</evidence>
<feature type="domain" description="AMP-dependent synthetase/ligase" evidence="3">
    <location>
        <begin position="29"/>
        <end position="391"/>
    </location>
</feature>
<dbReference type="CDD" id="cd05911">
    <property type="entry name" value="Firefly_Luc_like"/>
    <property type="match status" value="1"/>
</dbReference>
<dbReference type="AlphaFoldDB" id="A0A9N8VAR7"/>
<dbReference type="PANTHER" id="PTHR24096:SF149">
    <property type="entry name" value="AMP-BINDING DOMAIN-CONTAINING PROTEIN-RELATED"/>
    <property type="match status" value="1"/>
</dbReference>
<name>A0A9N8VAR7_9GLOM</name>
<gene>
    <name evidence="5" type="ORF">AMORRO_LOCUS637</name>
</gene>
<dbReference type="InterPro" id="IPR000873">
    <property type="entry name" value="AMP-dep_synth/lig_dom"/>
</dbReference>
<dbReference type="Pfam" id="PF00501">
    <property type="entry name" value="AMP-binding"/>
    <property type="match status" value="1"/>
</dbReference>
<dbReference type="FunFam" id="3.30.300.30:FF:000007">
    <property type="entry name" value="4-coumarate--CoA ligase 2"/>
    <property type="match status" value="1"/>
</dbReference>
<evidence type="ECO:0000259" key="4">
    <source>
        <dbReference type="Pfam" id="PF13193"/>
    </source>
</evidence>
<organism evidence="5 6">
    <name type="scientific">Acaulospora morrowiae</name>
    <dbReference type="NCBI Taxonomy" id="94023"/>
    <lineage>
        <taxon>Eukaryota</taxon>
        <taxon>Fungi</taxon>
        <taxon>Fungi incertae sedis</taxon>
        <taxon>Mucoromycota</taxon>
        <taxon>Glomeromycotina</taxon>
        <taxon>Glomeromycetes</taxon>
        <taxon>Diversisporales</taxon>
        <taxon>Acaulosporaceae</taxon>
        <taxon>Acaulospora</taxon>
    </lineage>
</organism>
<dbReference type="InterPro" id="IPR042099">
    <property type="entry name" value="ANL_N_sf"/>
</dbReference>
<reference evidence="5" key="1">
    <citation type="submission" date="2021-06" db="EMBL/GenBank/DDBJ databases">
        <authorList>
            <person name="Kallberg Y."/>
            <person name="Tangrot J."/>
            <person name="Rosling A."/>
        </authorList>
    </citation>
    <scope>NUCLEOTIDE SEQUENCE</scope>
    <source>
        <strain evidence="5">CL551</strain>
    </source>
</reference>
<dbReference type="EMBL" id="CAJVPV010000197">
    <property type="protein sequence ID" value="CAG8446414.1"/>
    <property type="molecule type" value="Genomic_DNA"/>
</dbReference>
<dbReference type="InterPro" id="IPR025110">
    <property type="entry name" value="AMP-bd_C"/>
</dbReference>
<dbReference type="SUPFAM" id="SSF56801">
    <property type="entry name" value="Acetyl-CoA synthetase-like"/>
    <property type="match status" value="1"/>
</dbReference>
<dbReference type="Proteomes" id="UP000789342">
    <property type="component" value="Unassembled WGS sequence"/>
</dbReference>
<dbReference type="GO" id="GO:0016405">
    <property type="term" value="F:CoA-ligase activity"/>
    <property type="evidence" value="ECO:0007669"/>
    <property type="project" value="TreeGrafter"/>
</dbReference>
<evidence type="ECO:0000259" key="3">
    <source>
        <dbReference type="Pfam" id="PF00501"/>
    </source>
</evidence>
<comment type="caution">
    <text evidence="5">The sequence shown here is derived from an EMBL/GenBank/DDBJ whole genome shotgun (WGS) entry which is preliminary data.</text>
</comment>
<dbReference type="OrthoDB" id="1898221at2759"/>
<accession>A0A9N8VAR7</accession>
<protein>
    <submittedName>
        <fullName evidence="5">12062_t:CDS:1</fullName>
    </submittedName>
</protein>
<evidence type="ECO:0000256" key="1">
    <source>
        <dbReference type="ARBA" id="ARBA00006432"/>
    </source>
</evidence>
<dbReference type="Gene3D" id="3.30.300.30">
    <property type="match status" value="1"/>
</dbReference>
<dbReference type="PANTHER" id="PTHR24096">
    <property type="entry name" value="LONG-CHAIN-FATTY-ACID--COA LIGASE"/>
    <property type="match status" value="1"/>
</dbReference>
<proteinExistence type="inferred from homology"/>
<sequence>MIFKSNYPDIKIPQIGIYEYVVSNPNKIPEDKVIYVDGITGESVTFGEFKHKSKRFAAGLQDKLEFKRGDVLAIFSPNQVDYPVVLLGTIAAGGKVTTVSPNYKATDLSYQLIDSGASVLIVYPEILEIAIEALIDVKIPAFRVLLFGDKEIKGYKPYRSILICDREIDPIYYTPEESKSTTAYLIYSSGTTGKQKGIERTHTNVVVHLAQAIIADCNLGPHSIIMCVTQFYQGYALFNIIHCALIHGATAIIHSSFSIETFCESIQKYKINHIYAVPPTILKLVNDPLVQQFDLSSVNVVISAAASLSDKLERKFYEMFKIPIWQTYGLTETSSVLRHSPNTSKNSVPGSIGFLLPNMKAKILSEDGRELGYNESGELWVHGPNVMKGYLNNKEDTDAVFDKDGFFNTGDIVSVDEQGNYFIVDRKKELINYKGFQVSPSELESILLTHDAVSDAAVIGYYSEEEASEIPIAYITIKNEYEQSQTLAAKIKSFVGEKVVPQKKLRGGIFFIDKIPKNTSGKILRRVLKEKLKNEITCNRID</sequence>
<feature type="domain" description="AMP-binding enzyme C-terminal" evidence="4">
    <location>
        <begin position="442"/>
        <end position="522"/>
    </location>
</feature>
<keyword evidence="2" id="KW-0436">Ligase</keyword>
<dbReference type="Pfam" id="PF13193">
    <property type="entry name" value="AMP-binding_C"/>
    <property type="match status" value="1"/>
</dbReference>
<dbReference type="Gene3D" id="3.40.50.12780">
    <property type="entry name" value="N-terminal domain of ligase-like"/>
    <property type="match status" value="1"/>
</dbReference>
<evidence type="ECO:0000256" key="2">
    <source>
        <dbReference type="ARBA" id="ARBA00022598"/>
    </source>
</evidence>
<dbReference type="InterPro" id="IPR045851">
    <property type="entry name" value="AMP-bd_C_sf"/>
</dbReference>